<dbReference type="InterPro" id="IPR023397">
    <property type="entry name" value="SAM-dep_MeTrfase_MraW_recog"/>
</dbReference>
<name>A0A1Y2L1U0_9PROT</name>
<proteinExistence type="inferred from homology"/>
<sequence length="332" mass="35898">MTNSPLPFDPSASAPHKPVLLREMLEHLNPAEGEIIVDGTFGAGGYSRAILDHAPCTLYGIDRDPSAVATGTKLAADYDGRFHMVEGCFGDMATLLPAHGVAQVDGIVLDIGVSSMQIDQADRGFSFRTDGPLDMRMSMSGPSAADFVNTAEEEDIANVIYRFGEERASRKVAHKIVEMRAETPFTSTGQLASAVRSVVRKAKDGIDPATRTFQGLRIHVNDELGELDRALNAAETILKPGGRLVVVTFHSLEDRLVKTFFKERCGDPRKQSRRLPGEPEAAKPTFSTLSRKVVTAQKDELRANPRARSAKLRAAERNDLPSTAAKKTGGAA</sequence>
<evidence type="ECO:0000256" key="1">
    <source>
        <dbReference type="ARBA" id="ARBA00010396"/>
    </source>
</evidence>
<dbReference type="RefSeq" id="WP_085582539.1">
    <property type="nucleotide sequence ID" value="NZ_JFKA01000004.1"/>
</dbReference>
<dbReference type="InterPro" id="IPR002903">
    <property type="entry name" value="RsmH"/>
</dbReference>
<dbReference type="InterPro" id="IPR029063">
    <property type="entry name" value="SAM-dependent_MTases_sf"/>
</dbReference>
<organism evidence="8 9">
    <name type="scientific">Thalassospira mesophila</name>
    <dbReference type="NCBI Taxonomy" id="1293891"/>
    <lineage>
        <taxon>Bacteria</taxon>
        <taxon>Pseudomonadati</taxon>
        <taxon>Pseudomonadota</taxon>
        <taxon>Alphaproteobacteria</taxon>
        <taxon>Rhodospirillales</taxon>
        <taxon>Thalassospiraceae</taxon>
        <taxon>Thalassospira</taxon>
    </lineage>
</organism>
<keyword evidence="4 6" id="KW-0808">Transferase</keyword>
<keyword evidence="5 6" id="KW-0949">S-adenosyl-L-methionine</keyword>
<dbReference type="GO" id="GO:0070475">
    <property type="term" value="P:rRNA base methylation"/>
    <property type="evidence" value="ECO:0007669"/>
    <property type="project" value="UniProtKB-UniRule"/>
</dbReference>
<dbReference type="GO" id="GO:0071424">
    <property type="term" value="F:rRNA (cytosine-N4-)-methyltransferase activity"/>
    <property type="evidence" value="ECO:0007669"/>
    <property type="project" value="UniProtKB-UniRule"/>
</dbReference>
<feature type="binding site" evidence="6">
    <location>
        <begin position="44"/>
        <end position="46"/>
    </location>
    <ligand>
        <name>S-adenosyl-L-methionine</name>
        <dbReference type="ChEBI" id="CHEBI:59789"/>
    </ligand>
</feature>
<dbReference type="PIRSF" id="PIRSF004486">
    <property type="entry name" value="MraW"/>
    <property type="match status" value="1"/>
</dbReference>
<dbReference type="Gene3D" id="1.10.150.170">
    <property type="entry name" value="Putative methyltransferase TM0872, insert domain"/>
    <property type="match status" value="1"/>
</dbReference>
<comment type="function">
    <text evidence="6">Specifically methylates the N4 position of cytidine in position 1402 (C1402) of 16S rRNA.</text>
</comment>
<comment type="catalytic activity">
    <reaction evidence="6">
        <text>cytidine(1402) in 16S rRNA + S-adenosyl-L-methionine = N(4)-methylcytidine(1402) in 16S rRNA + S-adenosyl-L-homocysteine + H(+)</text>
        <dbReference type="Rhea" id="RHEA:42928"/>
        <dbReference type="Rhea" id="RHEA-COMP:10286"/>
        <dbReference type="Rhea" id="RHEA-COMP:10287"/>
        <dbReference type="ChEBI" id="CHEBI:15378"/>
        <dbReference type="ChEBI" id="CHEBI:57856"/>
        <dbReference type="ChEBI" id="CHEBI:59789"/>
        <dbReference type="ChEBI" id="CHEBI:74506"/>
        <dbReference type="ChEBI" id="CHEBI:82748"/>
        <dbReference type="EC" id="2.1.1.199"/>
    </reaction>
</comment>
<dbReference type="Pfam" id="PF01795">
    <property type="entry name" value="Methyltransf_5"/>
    <property type="match status" value="1"/>
</dbReference>
<dbReference type="PANTHER" id="PTHR11265:SF0">
    <property type="entry name" value="12S RRNA N4-METHYLCYTIDINE METHYLTRANSFERASE"/>
    <property type="match status" value="1"/>
</dbReference>
<feature type="binding site" evidence="6">
    <location>
        <position position="89"/>
    </location>
    <ligand>
        <name>S-adenosyl-L-methionine</name>
        <dbReference type="ChEBI" id="CHEBI:59789"/>
    </ligand>
</feature>
<gene>
    <name evidence="6" type="primary">rsmH</name>
    <name evidence="8" type="ORF">TMES_11335</name>
</gene>
<comment type="similarity">
    <text evidence="1 6">Belongs to the methyltransferase superfamily. RsmH family.</text>
</comment>
<comment type="subcellular location">
    <subcellularLocation>
        <location evidence="6">Cytoplasm</location>
    </subcellularLocation>
</comment>
<dbReference type="OrthoDB" id="9806637at2"/>
<accession>A0A1Y2L1U0</accession>
<feature type="binding site" evidence="6">
    <location>
        <position position="110"/>
    </location>
    <ligand>
        <name>S-adenosyl-L-methionine</name>
        <dbReference type="ChEBI" id="CHEBI:59789"/>
    </ligand>
</feature>
<dbReference type="HAMAP" id="MF_01007">
    <property type="entry name" value="16SrRNA_methyltr_H"/>
    <property type="match status" value="1"/>
</dbReference>
<evidence type="ECO:0000313" key="9">
    <source>
        <dbReference type="Proteomes" id="UP000193391"/>
    </source>
</evidence>
<evidence type="ECO:0000256" key="3">
    <source>
        <dbReference type="ARBA" id="ARBA00022603"/>
    </source>
</evidence>
<reference evidence="8 9" key="1">
    <citation type="submission" date="2014-03" db="EMBL/GenBank/DDBJ databases">
        <title>The draft genome sequence of Thalassospira mesophila JCM 18969.</title>
        <authorList>
            <person name="Lai Q."/>
            <person name="Shao Z."/>
        </authorList>
    </citation>
    <scope>NUCLEOTIDE SEQUENCE [LARGE SCALE GENOMIC DNA]</scope>
    <source>
        <strain evidence="8 9">JCM 18969</strain>
    </source>
</reference>
<dbReference type="EC" id="2.1.1.199" evidence="6"/>
<evidence type="ECO:0000256" key="7">
    <source>
        <dbReference type="SAM" id="MobiDB-lite"/>
    </source>
</evidence>
<dbReference type="EMBL" id="JFKA01000004">
    <property type="protein sequence ID" value="OSQ38419.1"/>
    <property type="molecule type" value="Genomic_DNA"/>
</dbReference>
<evidence type="ECO:0000256" key="2">
    <source>
        <dbReference type="ARBA" id="ARBA00022552"/>
    </source>
</evidence>
<feature type="region of interest" description="Disordered" evidence="7">
    <location>
        <begin position="267"/>
        <end position="332"/>
    </location>
</feature>
<dbReference type="NCBIfam" id="TIGR00006">
    <property type="entry name" value="16S rRNA (cytosine(1402)-N(4))-methyltransferase RsmH"/>
    <property type="match status" value="1"/>
</dbReference>
<keyword evidence="3 6" id="KW-0489">Methyltransferase</keyword>
<comment type="caution">
    <text evidence="8">The sequence shown here is derived from an EMBL/GenBank/DDBJ whole genome shotgun (WGS) entry which is preliminary data.</text>
</comment>
<dbReference type="GO" id="GO:0005737">
    <property type="term" value="C:cytoplasm"/>
    <property type="evidence" value="ECO:0007669"/>
    <property type="project" value="UniProtKB-SubCell"/>
</dbReference>
<dbReference type="SUPFAM" id="SSF53335">
    <property type="entry name" value="S-adenosyl-L-methionine-dependent methyltransferases"/>
    <property type="match status" value="1"/>
</dbReference>
<feature type="binding site" evidence="6">
    <location>
        <position position="62"/>
    </location>
    <ligand>
        <name>S-adenosyl-L-methionine</name>
        <dbReference type="ChEBI" id="CHEBI:59789"/>
    </ligand>
</feature>
<dbReference type="PANTHER" id="PTHR11265">
    <property type="entry name" value="S-ADENOSYL-METHYLTRANSFERASE MRAW"/>
    <property type="match status" value="1"/>
</dbReference>
<dbReference type="SUPFAM" id="SSF81799">
    <property type="entry name" value="Putative methyltransferase TM0872, insert domain"/>
    <property type="match status" value="1"/>
</dbReference>
<keyword evidence="2 6" id="KW-0698">rRNA processing</keyword>
<evidence type="ECO:0000313" key="8">
    <source>
        <dbReference type="EMBL" id="OSQ38419.1"/>
    </source>
</evidence>
<feature type="binding site" evidence="6">
    <location>
        <position position="117"/>
    </location>
    <ligand>
        <name>S-adenosyl-L-methionine</name>
        <dbReference type="ChEBI" id="CHEBI:59789"/>
    </ligand>
</feature>
<dbReference type="FunFam" id="1.10.150.170:FF:000003">
    <property type="entry name" value="Ribosomal RNA small subunit methyltransferase H"/>
    <property type="match status" value="1"/>
</dbReference>
<dbReference type="Proteomes" id="UP000193391">
    <property type="component" value="Unassembled WGS sequence"/>
</dbReference>
<feature type="compositionally biased region" description="Basic and acidic residues" evidence="7">
    <location>
        <begin position="267"/>
        <end position="281"/>
    </location>
</feature>
<evidence type="ECO:0000256" key="4">
    <source>
        <dbReference type="ARBA" id="ARBA00022679"/>
    </source>
</evidence>
<dbReference type="Gene3D" id="3.40.50.150">
    <property type="entry name" value="Vaccinia Virus protein VP39"/>
    <property type="match status" value="1"/>
</dbReference>
<dbReference type="AlphaFoldDB" id="A0A1Y2L1U0"/>
<evidence type="ECO:0000256" key="5">
    <source>
        <dbReference type="ARBA" id="ARBA00022691"/>
    </source>
</evidence>
<keyword evidence="6" id="KW-0963">Cytoplasm</keyword>
<evidence type="ECO:0000256" key="6">
    <source>
        <dbReference type="HAMAP-Rule" id="MF_01007"/>
    </source>
</evidence>
<dbReference type="STRING" id="1293891.TMES_11335"/>
<keyword evidence="9" id="KW-1185">Reference proteome</keyword>
<protein>
    <recommendedName>
        <fullName evidence="6">Ribosomal RNA small subunit methyltransferase H</fullName>
        <ecNumber evidence="6">2.1.1.199</ecNumber>
    </recommendedName>
    <alternativeName>
        <fullName evidence="6">16S rRNA m(4)C1402 methyltransferase</fullName>
    </alternativeName>
    <alternativeName>
        <fullName evidence="6">rRNA (cytosine-N(4)-)-methyltransferase RsmH</fullName>
    </alternativeName>
</protein>